<gene>
    <name evidence="2" type="ORF">QR680_003084</name>
</gene>
<evidence type="ECO:0000256" key="1">
    <source>
        <dbReference type="SAM" id="MobiDB-lite"/>
    </source>
</evidence>
<reference evidence="2" key="1">
    <citation type="submission" date="2023-06" db="EMBL/GenBank/DDBJ databases">
        <title>Genomic analysis of the entomopathogenic nematode Steinernema hermaphroditum.</title>
        <authorList>
            <person name="Schwarz E.M."/>
            <person name="Heppert J.K."/>
            <person name="Baniya A."/>
            <person name="Schwartz H.T."/>
            <person name="Tan C.-H."/>
            <person name="Antoshechkin I."/>
            <person name="Sternberg P.W."/>
            <person name="Goodrich-Blair H."/>
            <person name="Dillman A.R."/>
        </authorList>
    </citation>
    <scope>NUCLEOTIDE SEQUENCE</scope>
    <source>
        <strain evidence="2">PS9179</strain>
        <tissue evidence="2">Whole animal</tissue>
    </source>
</reference>
<dbReference type="Proteomes" id="UP001175271">
    <property type="component" value="Unassembled WGS sequence"/>
</dbReference>
<evidence type="ECO:0000313" key="2">
    <source>
        <dbReference type="EMBL" id="KAK0399507.1"/>
    </source>
</evidence>
<name>A0AA39H7X9_9BILA</name>
<comment type="caution">
    <text evidence="2">The sequence shown here is derived from an EMBL/GenBank/DDBJ whole genome shotgun (WGS) entry which is preliminary data.</text>
</comment>
<dbReference type="EMBL" id="JAUCMV010000005">
    <property type="protein sequence ID" value="KAK0399507.1"/>
    <property type="molecule type" value="Genomic_DNA"/>
</dbReference>
<accession>A0AA39H7X9</accession>
<sequence>MPSSTVIKGSSNWAIMECDRSALSSFSKDVHFTIPIHKPEARMAKPTLPAHPCRPQHHIFWPVWPGTARPLVCPKLPTILQSASSSLLDTQTALSLGNLNKPGSLPSAFKPYRPGNA</sequence>
<proteinExistence type="predicted"/>
<dbReference type="AlphaFoldDB" id="A0AA39H7X9"/>
<feature type="region of interest" description="Disordered" evidence="1">
    <location>
        <begin position="96"/>
        <end position="117"/>
    </location>
</feature>
<organism evidence="2 3">
    <name type="scientific">Steinernema hermaphroditum</name>
    <dbReference type="NCBI Taxonomy" id="289476"/>
    <lineage>
        <taxon>Eukaryota</taxon>
        <taxon>Metazoa</taxon>
        <taxon>Ecdysozoa</taxon>
        <taxon>Nematoda</taxon>
        <taxon>Chromadorea</taxon>
        <taxon>Rhabditida</taxon>
        <taxon>Tylenchina</taxon>
        <taxon>Panagrolaimomorpha</taxon>
        <taxon>Strongyloidoidea</taxon>
        <taxon>Steinernematidae</taxon>
        <taxon>Steinernema</taxon>
    </lineage>
</organism>
<evidence type="ECO:0000313" key="3">
    <source>
        <dbReference type="Proteomes" id="UP001175271"/>
    </source>
</evidence>
<keyword evidence="3" id="KW-1185">Reference proteome</keyword>
<protein>
    <submittedName>
        <fullName evidence="2">Uncharacterized protein</fullName>
    </submittedName>
</protein>